<protein>
    <recommendedName>
        <fullName evidence="2">Membrane-associated sensor domain-containing protein</fullName>
    </recommendedName>
</protein>
<feature type="transmembrane region" description="Helical" evidence="1">
    <location>
        <begin position="105"/>
        <end position="122"/>
    </location>
</feature>
<evidence type="ECO:0000313" key="3">
    <source>
        <dbReference type="EMBL" id="AGB48660.1"/>
    </source>
</evidence>
<dbReference type="EMBL" id="CP003362">
    <property type="protein sequence ID" value="AGB48660.1"/>
    <property type="molecule type" value="Genomic_DNA"/>
</dbReference>
<dbReference type="RefSeq" id="WP_015323829.1">
    <property type="nucleotide sequence ID" value="NC_019977.1"/>
</dbReference>
<accession>L0KVD9</accession>
<dbReference type="HOGENOM" id="CLU_777936_0_0_2"/>
<gene>
    <name evidence="3" type="ordered locus">Metho_0389</name>
</gene>
<dbReference type="STRING" id="867904.Metho_0389"/>
<feature type="transmembrane region" description="Helical" evidence="1">
    <location>
        <begin position="167"/>
        <end position="184"/>
    </location>
</feature>
<feature type="transmembrane region" description="Helical" evidence="1">
    <location>
        <begin position="129"/>
        <end position="147"/>
    </location>
</feature>
<keyword evidence="1" id="KW-1133">Transmembrane helix</keyword>
<feature type="transmembrane region" description="Helical" evidence="1">
    <location>
        <begin position="7"/>
        <end position="26"/>
    </location>
</feature>
<dbReference type="GeneID" id="14407495"/>
<feature type="transmembrane region" description="Helical" evidence="1">
    <location>
        <begin position="32"/>
        <end position="52"/>
    </location>
</feature>
<feature type="transmembrane region" description="Helical" evidence="1">
    <location>
        <begin position="224"/>
        <end position="247"/>
    </location>
</feature>
<feature type="transmembrane region" description="Helical" evidence="1">
    <location>
        <begin position="193"/>
        <end position="218"/>
    </location>
</feature>
<dbReference type="KEGG" id="mhz:Metho_0389"/>
<dbReference type="AlphaFoldDB" id="L0KVD9"/>
<evidence type="ECO:0000313" key="4">
    <source>
        <dbReference type="Proteomes" id="UP000010866"/>
    </source>
</evidence>
<dbReference type="Proteomes" id="UP000010866">
    <property type="component" value="Chromosome"/>
</dbReference>
<feature type="domain" description="Membrane-associated sensor" evidence="2">
    <location>
        <begin position="27"/>
        <end position="249"/>
    </location>
</feature>
<evidence type="ECO:0000256" key="1">
    <source>
        <dbReference type="SAM" id="Phobius"/>
    </source>
</evidence>
<keyword evidence="1" id="KW-0472">Membrane</keyword>
<evidence type="ECO:0000259" key="2">
    <source>
        <dbReference type="Pfam" id="PF17159"/>
    </source>
</evidence>
<keyword evidence="4" id="KW-1185">Reference proteome</keyword>
<dbReference type="InterPro" id="IPR033425">
    <property type="entry name" value="MASE3"/>
</dbReference>
<dbReference type="OrthoDB" id="230688at2157"/>
<feature type="transmembrane region" description="Helical" evidence="1">
    <location>
        <begin position="64"/>
        <end position="85"/>
    </location>
</feature>
<dbReference type="Pfam" id="PF17159">
    <property type="entry name" value="MASE3"/>
    <property type="match status" value="1"/>
</dbReference>
<name>L0KVD9_METHD</name>
<organism evidence="3 4">
    <name type="scientific">Methanomethylovorans hollandica (strain DSM 15978 / NBRC 107637 / DMS1)</name>
    <dbReference type="NCBI Taxonomy" id="867904"/>
    <lineage>
        <taxon>Archaea</taxon>
        <taxon>Methanobacteriati</taxon>
        <taxon>Methanobacteriota</taxon>
        <taxon>Stenosarchaea group</taxon>
        <taxon>Methanomicrobia</taxon>
        <taxon>Methanosarcinales</taxon>
        <taxon>Methanosarcinaceae</taxon>
        <taxon>Methanomethylovorans</taxon>
    </lineage>
</organism>
<proteinExistence type="predicted"/>
<sequence length="322" mass="36598">MNSELKTISLSEIMIILIFMAALHIMSGYSFLLFHSIAEIFSIVIATSLFFVTWFSKKTIKNNYFLLLGIAYLFIAGIDLLHTLLYKGMGVFPTQSHNLSTQLWIVARYMEAATLLIAPFIIRRKLKASSMLIVYGIITTILLILVFKGIFPVCYVDGVGLTAFKKISEYVISVMLLASLSMLWKHSNQFEPLILNMLSVSIVLTIFAELTFTLYVGIYGFSNLIGHLFKLLSFYFIFKAIIVTALVRPNDLFSKDLVLKESMLKEEKERYQELFKNMSNGVVVIETRDNGQSFIFKDINLAAEQICHKEAIKLAPYISILI</sequence>
<keyword evidence="1" id="KW-0812">Transmembrane</keyword>
<reference evidence="4" key="1">
    <citation type="submission" date="2012-02" db="EMBL/GenBank/DDBJ databases">
        <title>Complete sequence of chromosome of Methanomethylovorans hollandica DSM 15978.</title>
        <authorList>
            <person name="Lucas S."/>
            <person name="Copeland A."/>
            <person name="Lapidus A."/>
            <person name="Glavina del Rio T."/>
            <person name="Dalin E."/>
            <person name="Tice H."/>
            <person name="Bruce D."/>
            <person name="Goodwin L."/>
            <person name="Pitluck S."/>
            <person name="Peters L."/>
            <person name="Mikhailova N."/>
            <person name="Held B."/>
            <person name="Kyrpides N."/>
            <person name="Mavromatis K."/>
            <person name="Ivanova N."/>
            <person name="Brettin T."/>
            <person name="Detter J.C."/>
            <person name="Han C."/>
            <person name="Larimer F."/>
            <person name="Land M."/>
            <person name="Hauser L."/>
            <person name="Markowitz V."/>
            <person name="Cheng J.-F."/>
            <person name="Hugenholtz P."/>
            <person name="Woyke T."/>
            <person name="Wu D."/>
            <person name="Spring S."/>
            <person name="Schroeder M."/>
            <person name="Brambilla E."/>
            <person name="Klenk H.-P."/>
            <person name="Eisen J.A."/>
        </authorList>
    </citation>
    <scope>NUCLEOTIDE SEQUENCE [LARGE SCALE GENOMIC DNA]</scope>
    <source>
        <strain evidence="4">DSM 15978 / NBRC 107637 / DMS1</strain>
    </source>
</reference>